<accession>A0ABU1JVA5</accession>
<dbReference type="PANTHER" id="PTHR34824:SF1">
    <property type="entry name" value="HEAT-INDUCIBLE TRANSCRIPTION REPRESSOR HRCA"/>
    <property type="match status" value="1"/>
</dbReference>
<evidence type="ECO:0000256" key="5">
    <source>
        <dbReference type="HAMAP-Rule" id="MF_00081"/>
    </source>
</evidence>
<dbReference type="InterPro" id="IPR021153">
    <property type="entry name" value="HrcA_C"/>
</dbReference>
<evidence type="ECO:0000256" key="2">
    <source>
        <dbReference type="ARBA" id="ARBA00023015"/>
    </source>
</evidence>
<organism evidence="7 8">
    <name type="scientific">Inquilinus ginsengisoli</name>
    <dbReference type="NCBI Taxonomy" id="363840"/>
    <lineage>
        <taxon>Bacteria</taxon>
        <taxon>Pseudomonadati</taxon>
        <taxon>Pseudomonadota</taxon>
        <taxon>Alphaproteobacteria</taxon>
        <taxon>Rhodospirillales</taxon>
        <taxon>Rhodospirillaceae</taxon>
        <taxon>Inquilinus</taxon>
    </lineage>
</organism>
<reference evidence="7 8" key="1">
    <citation type="submission" date="2023-07" db="EMBL/GenBank/DDBJ databases">
        <title>Sorghum-associated microbial communities from plants grown in Nebraska, USA.</title>
        <authorList>
            <person name="Schachtman D."/>
        </authorList>
    </citation>
    <scope>NUCLEOTIDE SEQUENCE [LARGE SCALE GENOMIC DNA]</scope>
    <source>
        <strain evidence="7 8">584</strain>
    </source>
</reference>
<sequence length="366" mass="39146">MNALNDFSTRSTGQAFRELNERSREVFRLIVDAYVQSGEPVGSRTLSRRLGASLSPATIRNVMADLEEAGLLYAPHTSAGRLPTDAGLRLFVHGLMQLGDVGESERASIEAQCAQAGRGVAEMLEEATSTLSGLSACAGLVLAPKADRPLKHIEFVNLSPGRALVVLVTEDGMVENRVLEVPLGLPASTFVHVTNYLNARIVGRTIAEARTEVTAEIEAQRTQLDALSTKVVEAGLATWSGSGGGTLIVKGQSRLLSDVTALEDLDRIRGLFQVLETKESMLKMLDAANAAEGVQIFIGAENGLFSHTGCSMIIAPYKGGDQRVVGAIGVIGPTRLNYARIIPMVDYTAKMIGRLLWTNENTNQVA</sequence>
<evidence type="ECO:0000313" key="7">
    <source>
        <dbReference type="EMBL" id="MDR6292551.1"/>
    </source>
</evidence>
<comment type="caution">
    <text evidence="7">The sequence shown here is derived from an EMBL/GenBank/DDBJ whole genome shotgun (WGS) entry which is preliminary data.</text>
</comment>
<keyword evidence="3 5" id="KW-0346">Stress response</keyword>
<dbReference type="EMBL" id="JAVDPW010000009">
    <property type="protein sequence ID" value="MDR6292551.1"/>
    <property type="molecule type" value="Genomic_DNA"/>
</dbReference>
<evidence type="ECO:0000256" key="4">
    <source>
        <dbReference type="ARBA" id="ARBA00023163"/>
    </source>
</evidence>
<dbReference type="NCBIfam" id="TIGR00331">
    <property type="entry name" value="hrcA"/>
    <property type="match status" value="1"/>
</dbReference>
<evidence type="ECO:0000259" key="6">
    <source>
        <dbReference type="Pfam" id="PF01628"/>
    </source>
</evidence>
<comment type="function">
    <text evidence="5">Negative regulator of class I heat shock genes (grpE-dnaK-dnaJ and groELS operons). Prevents heat-shock induction of these operons.</text>
</comment>
<dbReference type="Gene3D" id="3.30.390.60">
    <property type="entry name" value="Heat-inducible transcription repressor hrca homolog, domain 3"/>
    <property type="match status" value="1"/>
</dbReference>
<keyword evidence="8" id="KW-1185">Reference proteome</keyword>
<dbReference type="InterPro" id="IPR036388">
    <property type="entry name" value="WH-like_DNA-bd_sf"/>
</dbReference>
<feature type="domain" description="Heat-inducible transcription repressor HrcA C-terminal" evidence="6">
    <location>
        <begin position="122"/>
        <end position="342"/>
    </location>
</feature>
<evidence type="ECO:0000256" key="3">
    <source>
        <dbReference type="ARBA" id="ARBA00023016"/>
    </source>
</evidence>
<gene>
    <name evidence="5" type="primary">hrcA</name>
    <name evidence="7" type="ORF">E9232_005091</name>
</gene>
<dbReference type="RefSeq" id="WP_309798751.1">
    <property type="nucleotide sequence ID" value="NZ_JAVDPW010000009.1"/>
</dbReference>
<comment type="similarity">
    <text evidence="5">Belongs to the HrcA family.</text>
</comment>
<dbReference type="PIRSF" id="PIRSF005485">
    <property type="entry name" value="HrcA"/>
    <property type="match status" value="1"/>
</dbReference>
<dbReference type="Pfam" id="PF01628">
    <property type="entry name" value="HrcA"/>
    <property type="match status" value="1"/>
</dbReference>
<dbReference type="InterPro" id="IPR036390">
    <property type="entry name" value="WH_DNA-bd_sf"/>
</dbReference>
<protein>
    <recommendedName>
        <fullName evidence="5">Heat-inducible transcription repressor HrcA</fullName>
    </recommendedName>
</protein>
<name>A0ABU1JVA5_9PROT</name>
<dbReference type="SUPFAM" id="SSF46785">
    <property type="entry name" value="Winged helix' DNA-binding domain"/>
    <property type="match status" value="1"/>
</dbReference>
<dbReference type="InterPro" id="IPR029016">
    <property type="entry name" value="GAF-like_dom_sf"/>
</dbReference>
<keyword evidence="4 5" id="KW-0804">Transcription</keyword>
<dbReference type="InterPro" id="IPR023120">
    <property type="entry name" value="WHTH_transcript_rep_HrcA_IDD"/>
</dbReference>
<proteinExistence type="inferred from homology"/>
<dbReference type="Proteomes" id="UP001262410">
    <property type="component" value="Unassembled WGS sequence"/>
</dbReference>
<evidence type="ECO:0000313" key="8">
    <source>
        <dbReference type="Proteomes" id="UP001262410"/>
    </source>
</evidence>
<dbReference type="SUPFAM" id="SSF55781">
    <property type="entry name" value="GAF domain-like"/>
    <property type="match status" value="1"/>
</dbReference>
<dbReference type="Gene3D" id="3.30.450.40">
    <property type="match status" value="1"/>
</dbReference>
<keyword evidence="1 5" id="KW-0678">Repressor</keyword>
<dbReference type="InterPro" id="IPR002571">
    <property type="entry name" value="HrcA"/>
</dbReference>
<evidence type="ECO:0000256" key="1">
    <source>
        <dbReference type="ARBA" id="ARBA00022491"/>
    </source>
</evidence>
<dbReference type="HAMAP" id="MF_00081">
    <property type="entry name" value="HrcA"/>
    <property type="match status" value="1"/>
</dbReference>
<keyword evidence="2 5" id="KW-0805">Transcription regulation</keyword>
<dbReference type="PANTHER" id="PTHR34824">
    <property type="entry name" value="HEAT-INDUCIBLE TRANSCRIPTION REPRESSOR HRCA"/>
    <property type="match status" value="1"/>
</dbReference>
<dbReference type="Gene3D" id="1.10.10.10">
    <property type="entry name" value="Winged helix-like DNA-binding domain superfamily/Winged helix DNA-binding domain"/>
    <property type="match status" value="1"/>
</dbReference>